<feature type="region of interest" description="Disordered" evidence="1">
    <location>
        <begin position="98"/>
        <end position="123"/>
    </location>
</feature>
<evidence type="ECO:0000256" key="1">
    <source>
        <dbReference type="SAM" id="MobiDB-lite"/>
    </source>
</evidence>
<dbReference type="InterPro" id="IPR043519">
    <property type="entry name" value="NT_sf"/>
</dbReference>
<keyword evidence="4" id="KW-1185">Reference proteome</keyword>
<accession>A0AAD6N7E2</accession>
<protein>
    <recommendedName>
        <fullName evidence="2">Poly(A) RNA polymerase mitochondrial-like central palm domain-containing protein</fullName>
    </recommendedName>
</protein>
<dbReference type="AlphaFoldDB" id="A0AAD6N7E2"/>
<reference evidence="3" key="1">
    <citation type="journal article" date="2023" name="IMA Fungus">
        <title>Comparative genomic study of the Penicillium genus elucidates a diverse pangenome and 15 lateral gene transfer events.</title>
        <authorList>
            <person name="Petersen C."/>
            <person name="Sorensen T."/>
            <person name="Nielsen M.R."/>
            <person name="Sondergaard T.E."/>
            <person name="Sorensen J.L."/>
            <person name="Fitzpatrick D.A."/>
            <person name="Frisvad J.C."/>
            <person name="Nielsen K.L."/>
        </authorList>
    </citation>
    <scope>NUCLEOTIDE SEQUENCE</scope>
    <source>
        <strain evidence="3">IBT 15450</strain>
    </source>
</reference>
<feature type="region of interest" description="Disordered" evidence="1">
    <location>
        <begin position="1"/>
        <end position="56"/>
    </location>
</feature>
<evidence type="ECO:0000313" key="4">
    <source>
        <dbReference type="Proteomes" id="UP001219568"/>
    </source>
</evidence>
<name>A0AAD6N7E2_PENCN</name>
<dbReference type="SUPFAM" id="SSF81301">
    <property type="entry name" value="Nucleotidyltransferase"/>
    <property type="match status" value="1"/>
</dbReference>
<dbReference type="GO" id="GO:0010605">
    <property type="term" value="P:negative regulation of macromolecule metabolic process"/>
    <property type="evidence" value="ECO:0007669"/>
    <property type="project" value="UniProtKB-ARBA"/>
</dbReference>
<feature type="region of interest" description="Disordered" evidence="1">
    <location>
        <begin position="312"/>
        <end position="336"/>
    </location>
</feature>
<organism evidence="3 4">
    <name type="scientific">Penicillium canescens</name>
    <dbReference type="NCBI Taxonomy" id="5083"/>
    <lineage>
        <taxon>Eukaryota</taxon>
        <taxon>Fungi</taxon>
        <taxon>Dikarya</taxon>
        <taxon>Ascomycota</taxon>
        <taxon>Pezizomycotina</taxon>
        <taxon>Eurotiomycetes</taxon>
        <taxon>Eurotiomycetidae</taxon>
        <taxon>Eurotiales</taxon>
        <taxon>Aspergillaceae</taxon>
        <taxon>Penicillium</taxon>
    </lineage>
</organism>
<dbReference type="InterPro" id="IPR045862">
    <property type="entry name" value="Trf4-like"/>
</dbReference>
<evidence type="ECO:0000313" key="3">
    <source>
        <dbReference type="EMBL" id="KAJ6038193.1"/>
    </source>
</evidence>
<proteinExistence type="predicted"/>
<dbReference type="Proteomes" id="UP001219568">
    <property type="component" value="Unassembled WGS sequence"/>
</dbReference>
<dbReference type="GO" id="GO:0031123">
    <property type="term" value="P:RNA 3'-end processing"/>
    <property type="evidence" value="ECO:0007669"/>
    <property type="project" value="TreeGrafter"/>
</dbReference>
<dbReference type="PANTHER" id="PTHR23092:SF15">
    <property type="entry name" value="INACTIVE NON-CANONICAL POLY(A) RNA POLYMERASE PROTEIN TRF4-2-RELATED"/>
    <property type="match status" value="1"/>
</dbReference>
<dbReference type="GO" id="GO:0005730">
    <property type="term" value="C:nucleolus"/>
    <property type="evidence" value="ECO:0007669"/>
    <property type="project" value="TreeGrafter"/>
</dbReference>
<evidence type="ECO:0000259" key="2">
    <source>
        <dbReference type="Pfam" id="PF22600"/>
    </source>
</evidence>
<sequence>MDTSDDAPNTEGPRKKRAMGLDEPQDTTLSPPPCPSAQGRSNPDPCTALPPPSKQMDNRFDIVRLIRKARLDNAAKVDETDELRVNLDFVSLGMISESQPQSNAPENTANIAPKRPAGQKNRQCCKQERLRRFRYQLDHEIVSFYDWAKPQEIENINRYGGIEIHGFGSFDSGSYLSTADIDLVLLSDTFRRTVARSMGERKGHIHAISGFLKSTNIAVPNSIECIAHARVPILKFVDRVTGMHVFAALDHSTGYYAMISLKERLVIHGLPSELVSPRDTSMGGPDHIVCNPDRSADRQYERKTSELQTNLNPLQVNPAPYHGTNKRRKGLAVSKG</sequence>
<dbReference type="InterPro" id="IPR054708">
    <property type="entry name" value="MTPAP-like_central"/>
</dbReference>
<dbReference type="CDD" id="cd05402">
    <property type="entry name" value="NT_PAP_TUTase"/>
    <property type="match status" value="1"/>
</dbReference>
<dbReference type="GO" id="GO:0003729">
    <property type="term" value="F:mRNA binding"/>
    <property type="evidence" value="ECO:0007669"/>
    <property type="project" value="TreeGrafter"/>
</dbReference>
<feature type="domain" description="Poly(A) RNA polymerase mitochondrial-like central palm" evidence="2">
    <location>
        <begin position="159"/>
        <end position="245"/>
    </location>
</feature>
<feature type="compositionally biased region" description="Polar residues" evidence="1">
    <location>
        <begin position="98"/>
        <end position="110"/>
    </location>
</feature>
<dbReference type="Pfam" id="PF22600">
    <property type="entry name" value="MTPAP-like_central"/>
    <property type="match status" value="1"/>
</dbReference>
<dbReference type="GO" id="GO:0031499">
    <property type="term" value="C:TRAMP complex"/>
    <property type="evidence" value="ECO:0007669"/>
    <property type="project" value="TreeGrafter"/>
</dbReference>
<dbReference type="PANTHER" id="PTHR23092">
    <property type="entry name" value="POLY(A) RNA POLYMERASE"/>
    <property type="match status" value="1"/>
</dbReference>
<comment type="caution">
    <text evidence="3">The sequence shown here is derived from an EMBL/GenBank/DDBJ whole genome shotgun (WGS) entry which is preliminary data.</text>
</comment>
<dbReference type="GO" id="GO:0043634">
    <property type="term" value="P:polyadenylation-dependent ncRNA catabolic process"/>
    <property type="evidence" value="ECO:0007669"/>
    <property type="project" value="TreeGrafter"/>
</dbReference>
<dbReference type="EMBL" id="JAQJZL010000009">
    <property type="protein sequence ID" value="KAJ6038193.1"/>
    <property type="molecule type" value="Genomic_DNA"/>
</dbReference>
<dbReference type="GO" id="GO:1990817">
    <property type="term" value="F:poly(A) RNA polymerase activity"/>
    <property type="evidence" value="ECO:0007669"/>
    <property type="project" value="InterPro"/>
</dbReference>
<reference evidence="3" key="2">
    <citation type="submission" date="2023-01" db="EMBL/GenBank/DDBJ databases">
        <authorList>
            <person name="Petersen C."/>
        </authorList>
    </citation>
    <scope>NUCLEOTIDE SEQUENCE</scope>
    <source>
        <strain evidence="3">IBT 15450</strain>
    </source>
</reference>
<gene>
    <name evidence="3" type="ORF">N7460_007964</name>
</gene>
<dbReference type="Gene3D" id="3.30.460.10">
    <property type="entry name" value="Beta Polymerase, domain 2"/>
    <property type="match status" value="1"/>
</dbReference>